<evidence type="ECO:0000256" key="2">
    <source>
        <dbReference type="ARBA" id="ARBA00009023"/>
    </source>
</evidence>
<dbReference type="Proteomes" id="UP001596122">
    <property type="component" value="Unassembled WGS sequence"/>
</dbReference>
<protein>
    <submittedName>
        <fullName evidence="7">DctP family TRAP transporter solute-binding subunit</fullName>
    </submittedName>
</protein>
<accession>A0ABW0GQ54</accession>
<feature type="compositionally biased region" description="Acidic residues" evidence="5">
    <location>
        <begin position="30"/>
        <end position="39"/>
    </location>
</feature>
<dbReference type="InterPro" id="IPR038404">
    <property type="entry name" value="TRAP_DctP_sf"/>
</dbReference>
<evidence type="ECO:0000256" key="5">
    <source>
        <dbReference type="SAM" id="MobiDB-lite"/>
    </source>
</evidence>
<feature type="chain" id="PRO_5045888919" evidence="6">
    <location>
        <begin position="25"/>
        <end position="374"/>
    </location>
</feature>
<dbReference type="InterPro" id="IPR018389">
    <property type="entry name" value="DctP_fam"/>
</dbReference>
<evidence type="ECO:0000256" key="1">
    <source>
        <dbReference type="ARBA" id="ARBA00004196"/>
    </source>
</evidence>
<gene>
    <name evidence="7" type="ORF">ACFPJ6_15140</name>
</gene>
<evidence type="ECO:0000256" key="4">
    <source>
        <dbReference type="ARBA" id="ARBA00022729"/>
    </source>
</evidence>
<sequence length="374" mass="40071">MSIRPHRRTRALLSLSVVALLALAACGDDGGDTSPEDGATDAGGAATTDAGATDGATEGGADEGAGGDEEPVELSFANSYPDTHPHNECGAFVVRDTLGEGDSGISIEVFSNSQLGPDAERFTSVASGDIDIDIQGSSAISASFPEIGALDAAYAFEGPDALFEFVDSPAFEDLQERMLEATGVRVLDVWYFGMRHFTANQPIRTSEDFSGLRMRFPDSPQYLANAEALGATAVPVAFEEVYLALQQGTIDGQENPIPTIRDLNLPEVQSHVSLTGHQVGSVLAIVSEDTWQSLSQGQQEALQAAISETRDGDRQCVEDAEAELVQQWQDEGTMEVVEDVDREAFAQQAEEYFMENYSGDQLALYEQIREIANQ</sequence>
<comment type="subcellular location">
    <subcellularLocation>
        <location evidence="1">Cell envelope</location>
    </subcellularLocation>
</comment>
<dbReference type="InterPro" id="IPR004682">
    <property type="entry name" value="TRAP_DctP"/>
</dbReference>
<dbReference type="PROSITE" id="PS51257">
    <property type="entry name" value="PROKAR_LIPOPROTEIN"/>
    <property type="match status" value="1"/>
</dbReference>
<evidence type="ECO:0000313" key="8">
    <source>
        <dbReference type="Proteomes" id="UP001596122"/>
    </source>
</evidence>
<evidence type="ECO:0000256" key="6">
    <source>
        <dbReference type="SAM" id="SignalP"/>
    </source>
</evidence>
<comment type="similarity">
    <text evidence="2">Belongs to the bacterial solute-binding protein 7 family.</text>
</comment>
<feature type="region of interest" description="Disordered" evidence="5">
    <location>
        <begin position="30"/>
        <end position="80"/>
    </location>
</feature>
<dbReference type="NCBIfam" id="NF037995">
    <property type="entry name" value="TRAP_S1"/>
    <property type="match status" value="1"/>
</dbReference>
<proteinExistence type="inferred from homology"/>
<feature type="signal peptide" evidence="6">
    <location>
        <begin position="1"/>
        <end position="24"/>
    </location>
</feature>
<keyword evidence="8" id="KW-1185">Reference proteome</keyword>
<organism evidence="7 8">
    <name type="scientific">Aquipuribacter nitratireducens</name>
    <dbReference type="NCBI Taxonomy" id="650104"/>
    <lineage>
        <taxon>Bacteria</taxon>
        <taxon>Bacillati</taxon>
        <taxon>Actinomycetota</taxon>
        <taxon>Actinomycetes</taxon>
        <taxon>Micrococcales</taxon>
        <taxon>Intrasporangiaceae</taxon>
        <taxon>Aquipuribacter</taxon>
    </lineage>
</organism>
<name>A0ABW0GQ54_9MICO</name>
<keyword evidence="4 6" id="KW-0732">Signal</keyword>
<dbReference type="Pfam" id="PF03480">
    <property type="entry name" value="DctP"/>
    <property type="match status" value="1"/>
</dbReference>
<dbReference type="NCBIfam" id="TIGR00787">
    <property type="entry name" value="dctP"/>
    <property type="match status" value="1"/>
</dbReference>
<dbReference type="Gene3D" id="3.40.190.170">
    <property type="entry name" value="Bacterial extracellular solute-binding protein, family 7"/>
    <property type="match status" value="1"/>
</dbReference>
<dbReference type="RefSeq" id="WP_340269786.1">
    <property type="nucleotide sequence ID" value="NZ_JBBEOG010000005.1"/>
</dbReference>
<dbReference type="PANTHER" id="PTHR33376:SF4">
    <property type="entry name" value="SIALIC ACID-BINDING PERIPLASMIC PROTEIN SIAP"/>
    <property type="match status" value="1"/>
</dbReference>
<dbReference type="EMBL" id="JBHSLD010000014">
    <property type="protein sequence ID" value="MFC5382104.1"/>
    <property type="molecule type" value="Genomic_DNA"/>
</dbReference>
<comment type="caution">
    <text evidence="7">The sequence shown here is derived from an EMBL/GenBank/DDBJ whole genome shotgun (WGS) entry which is preliminary data.</text>
</comment>
<keyword evidence="3" id="KW-0813">Transport</keyword>
<dbReference type="PANTHER" id="PTHR33376">
    <property type="match status" value="1"/>
</dbReference>
<evidence type="ECO:0000313" key="7">
    <source>
        <dbReference type="EMBL" id="MFC5382104.1"/>
    </source>
</evidence>
<feature type="compositionally biased region" description="Low complexity" evidence="5">
    <location>
        <begin position="40"/>
        <end position="56"/>
    </location>
</feature>
<reference evidence="8" key="1">
    <citation type="journal article" date="2019" name="Int. J. Syst. Evol. Microbiol.">
        <title>The Global Catalogue of Microorganisms (GCM) 10K type strain sequencing project: providing services to taxonomists for standard genome sequencing and annotation.</title>
        <authorList>
            <consortium name="The Broad Institute Genomics Platform"/>
            <consortium name="The Broad Institute Genome Sequencing Center for Infectious Disease"/>
            <person name="Wu L."/>
            <person name="Ma J."/>
        </authorList>
    </citation>
    <scope>NUCLEOTIDE SEQUENCE [LARGE SCALE GENOMIC DNA]</scope>
    <source>
        <strain evidence="8">CCUG 43114</strain>
    </source>
</reference>
<evidence type="ECO:0000256" key="3">
    <source>
        <dbReference type="ARBA" id="ARBA00022448"/>
    </source>
</evidence>